<sequence>MLIEEGNKFQISQNAKGFFNSAETMTVKSNNGVTIQFILGDSKGHGSMPVEHMQYLLKKSNLTVIPNKRSLLNHELNEEQIG</sequence>
<accession>A0A561DE96</accession>
<gene>
    <name evidence="1" type="ORF">FB550_10586</name>
</gene>
<evidence type="ECO:0000313" key="2">
    <source>
        <dbReference type="Proteomes" id="UP000319671"/>
    </source>
</evidence>
<name>A0A561DE96_9BACI</name>
<dbReference type="AlphaFoldDB" id="A0A561DE96"/>
<evidence type="ECO:0000313" key="1">
    <source>
        <dbReference type="EMBL" id="TWE01720.1"/>
    </source>
</evidence>
<keyword evidence="2" id="KW-1185">Reference proteome</keyword>
<dbReference type="EMBL" id="VIVN01000005">
    <property type="protein sequence ID" value="TWE01720.1"/>
    <property type="molecule type" value="Genomic_DNA"/>
</dbReference>
<proteinExistence type="predicted"/>
<protein>
    <submittedName>
        <fullName evidence="1">Uncharacterized protein</fullName>
    </submittedName>
</protein>
<reference evidence="1 2" key="1">
    <citation type="submission" date="2019-06" db="EMBL/GenBank/DDBJ databases">
        <title>Sorghum-associated microbial communities from plants grown in Nebraska, USA.</title>
        <authorList>
            <person name="Schachtman D."/>
        </authorList>
    </citation>
    <scope>NUCLEOTIDE SEQUENCE [LARGE SCALE GENOMIC DNA]</scope>
    <source>
        <strain evidence="1 2">2482</strain>
    </source>
</reference>
<comment type="caution">
    <text evidence="1">The sequence shown here is derived from an EMBL/GenBank/DDBJ whole genome shotgun (WGS) entry which is preliminary data.</text>
</comment>
<organism evidence="1 2">
    <name type="scientific">Neobacillus bataviensis</name>
    <dbReference type="NCBI Taxonomy" id="220685"/>
    <lineage>
        <taxon>Bacteria</taxon>
        <taxon>Bacillati</taxon>
        <taxon>Bacillota</taxon>
        <taxon>Bacilli</taxon>
        <taxon>Bacillales</taxon>
        <taxon>Bacillaceae</taxon>
        <taxon>Neobacillus</taxon>
    </lineage>
</organism>
<dbReference type="Proteomes" id="UP000319671">
    <property type="component" value="Unassembled WGS sequence"/>
</dbReference>
<dbReference type="RefSeq" id="WP_144564950.1">
    <property type="nucleotide sequence ID" value="NZ_VIVN01000005.1"/>
</dbReference>